<dbReference type="InterPro" id="IPR050482">
    <property type="entry name" value="Sensor_HK_TwoCompSys"/>
</dbReference>
<dbReference type="InterPro" id="IPR011712">
    <property type="entry name" value="Sig_transdc_His_kin_sub3_dim/P"/>
</dbReference>
<organism evidence="12 13">
    <name type="scientific">Thermopolyspora flexuosa</name>
    <dbReference type="NCBI Taxonomy" id="103836"/>
    <lineage>
        <taxon>Bacteria</taxon>
        <taxon>Bacillati</taxon>
        <taxon>Actinomycetota</taxon>
        <taxon>Actinomycetes</taxon>
        <taxon>Streptosporangiales</taxon>
        <taxon>Streptosporangiaceae</taxon>
        <taxon>Thermopolyspora</taxon>
    </lineage>
</organism>
<evidence type="ECO:0000313" key="13">
    <source>
        <dbReference type="Proteomes" id="UP000319213"/>
    </source>
</evidence>
<dbReference type="PANTHER" id="PTHR24421:SF10">
    <property type="entry name" value="NITRATE_NITRITE SENSOR PROTEIN NARQ"/>
    <property type="match status" value="1"/>
</dbReference>
<dbReference type="Gene3D" id="1.20.5.1930">
    <property type="match status" value="1"/>
</dbReference>
<feature type="transmembrane region" description="Helical" evidence="10">
    <location>
        <begin position="110"/>
        <end position="129"/>
    </location>
</feature>
<dbReference type="GO" id="GO:0046983">
    <property type="term" value="F:protein dimerization activity"/>
    <property type="evidence" value="ECO:0007669"/>
    <property type="project" value="InterPro"/>
</dbReference>
<keyword evidence="13" id="KW-1185">Reference proteome</keyword>
<feature type="transmembrane region" description="Helical" evidence="10">
    <location>
        <begin position="87"/>
        <end position="104"/>
    </location>
</feature>
<keyword evidence="4" id="KW-0808">Transferase</keyword>
<evidence type="ECO:0000256" key="2">
    <source>
        <dbReference type="ARBA" id="ARBA00012438"/>
    </source>
</evidence>
<dbReference type="RefSeq" id="WP_142258934.1">
    <property type="nucleotide sequence ID" value="NZ_BMPV01000003.1"/>
</dbReference>
<dbReference type="OrthoDB" id="227596at2"/>
<keyword evidence="8" id="KW-0902">Two-component regulatory system</keyword>
<evidence type="ECO:0000256" key="8">
    <source>
        <dbReference type="ARBA" id="ARBA00023012"/>
    </source>
</evidence>
<dbReference type="Proteomes" id="UP000319213">
    <property type="component" value="Unassembled WGS sequence"/>
</dbReference>
<name>A0A543IW69_9ACTN</name>
<dbReference type="GO" id="GO:0005524">
    <property type="term" value="F:ATP binding"/>
    <property type="evidence" value="ECO:0007669"/>
    <property type="project" value="UniProtKB-KW"/>
</dbReference>
<keyword evidence="10" id="KW-0812">Transmembrane</keyword>
<protein>
    <recommendedName>
        <fullName evidence="2">histidine kinase</fullName>
        <ecNumber evidence="2">2.7.13.3</ecNumber>
    </recommendedName>
</protein>
<dbReference type="Gene3D" id="3.30.565.10">
    <property type="entry name" value="Histidine kinase-like ATPase, C-terminal domain"/>
    <property type="match status" value="1"/>
</dbReference>
<keyword evidence="3" id="KW-0597">Phosphoprotein</keyword>
<evidence type="ECO:0000256" key="4">
    <source>
        <dbReference type="ARBA" id="ARBA00022679"/>
    </source>
</evidence>
<dbReference type="EC" id="2.7.13.3" evidence="2"/>
<comment type="caution">
    <text evidence="12">The sequence shown here is derived from an EMBL/GenBank/DDBJ whole genome shotgun (WGS) entry which is preliminary data.</text>
</comment>
<accession>A0A543IW69</accession>
<evidence type="ECO:0000313" key="12">
    <source>
        <dbReference type="EMBL" id="TQM74816.1"/>
    </source>
</evidence>
<dbReference type="Pfam" id="PF07730">
    <property type="entry name" value="HisKA_3"/>
    <property type="match status" value="1"/>
</dbReference>
<evidence type="ECO:0000256" key="5">
    <source>
        <dbReference type="ARBA" id="ARBA00022741"/>
    </source>
</evidence>
<keyword evidence="9" id="KW-0175">Coiled coil</keyword>
<evidence type="ECO:0000256" key="10">
    <source>
        <dbReference type="SAM" id="Phobius"/>
    </source>
</evidence>
<gene>
    <name evidence="12" type="ORF">FHX40_1500</name>
</gene>
<keyword evidence="6 12" id="KW-0418">Kinase</keyword>
<dbReference type="SUPFAM" id="SSF55874">
    <property type="entry name" value="ATPase domain of HSP90 chaperone/DNA topoisomerase II/histidine kinase"/>
    <property type="match status" value="1"/>
</dbReference>
<keyword evidence="5" id="KW-0547">Nucleotide-binding</keyword>
<feature type="coiled-coil region" evidence="9">
    <location>
        <begin position="128"/>
        <end position="168"/>
    </location>
</feature>
<evidence type="ECO:0000256" key="1">
    <source>
        <dbReference type="ARBA" id="ARBA00000085"/>
    </source>
</evidence>
<dbReference type="PANTHER" id="PTHR24421">
    <property type="entry name" value="NITRATE/NITRITE SENSOR PROTEIN NARX-RELATED"/>
    <property type="match status" value="1"/>
</dbReference>
<reference evidence="12 13" key="1">
    <citation type="submission" date="2019-06" db="EMBL/GenBank/DDBJ databases">
        <title>Sequencing the genomes of 1000 actinobacteria strains.</title>
        <authorList>
            <person name="Klenk H.-P."/>
        </authorList>
    </citation>
    <scope>NUCLEOTIDE SEQUENCE [LARGE SCALE GENOMIC DNA]</scope>
    <source>
        <strain evidence="12 13">DSM 43186</strain>
    </source>
</reference>
<keyword evidence="10" id="KW-1133">Transmembrane helix</keyword>
<dbReference type="CDD" id="cd16917">
    <property type="entry name" value="HATPase_UhpB-NarQ-NarX-like"/>
    <property type="match status" value="1"/>
</dbReference>
<evidence type="ECO:0000256" key="3">
    <source>
        <dbReference type="ARBA" id="ARBA00022553"/>
    </source>
</evidence>
<evidence type="ECO:0000256" key="6">
    <source>
        <dbReference type="ARBA" id="ARBA00022777"/>
    </source>
</evidence>
<feature type="domain" description="Signal transduction histidine kinase subgroup 3 dimerisation and phosphoacceptor" evidence="11">
    <location>
        <begin position="160"/>
        <end position="224"/>
    </location>
</feature>
<dbReference type="AlphaFoldDB" id="A0A543IW69"/>
<feature type="transmembrane region" description="Helical" evidence="10">
    <location>
        <begin position="6"/>
        <end position="21"/>
    </location>
</feature>
<proteinExistence type="predicted"/>
<dbReference type="InterPro" id="IPR036890">
    <property type="entry name" value="HATPase_C_sf"/>
</dbReference>
<comment type="catalytic activity">
    <reaction evidence="1">
        <text>ATP + protein L-histidine = ADP + protein N-phospho-L-histidine.</text>
        <dbReference type="EC" id="2.7.13.3"/>
    </reaction>
</comment>
<dbReference type="GO" id="GO:0016020">
    <property type="term" value="C:membrane"/>
    <property type="evidence" value="ECO:0007669"/>
    <property type="project" value="InterPro"/>
</dbReference>
<feature type="transmembrane region" description="Helical" evidence="10">
    <location>
        <begin position="28"/>
        <end position="44"/>
    </location>
</feature>
<evidence type="ECO:0000256" key="9">
    <source>
        <dbReference type="SAM" id="Coils"/>
    </source>
</evidence>
<feature type="transmembrane region" description="Helical" evidence="10">
    <location>
        <begin position="50"/>
        <end position="75"/>
    </location>
</feature>
<sequence>MGRHLLAGLVVVAELGLLLVVNRGDSPLWVAAAYPVAVIALMVWQRRAPIGAYAAAQGLGVLTGVGLVLLLWVSYRAGRALGSPRQAVAVAAATVAAFAVRLPGGHPVSLAAVHLVFVVLPLLVGRYVAQHERLVAALEASNRRLRRERELLAERARLRERLRIARDMHDSLGHRLGLVAIQAAALEVAPLPPEQATAVRRLAAAARDAVDELHEVVGALRAADEEPVGRGVADIPGLVGEFRAAGVPVTLRRAGAERPLPPAADAAAYRVVEEGLTNAARHAPGRPVTVTLEWEADALLVGVVNPLAAAPAEAGGPRHGYGLRGLRERVGALGGLLDHRRSGEEFRLFAMLPLAAAAEAPVPPPVRSDGLPEAAADGSAGFGHVPASAGAEAAVPYRTGGVRHQVPARLVGAAIATLLFVVLPGAMVLGVPG</sequence>
<dbReference type="GO" id="GO:0000155">
    <property type="term" value="F:phosphorelay sensor kinase activity"/>
    <property type="evidence" value="ECO:0007669"/>
    <property type="project" value="InterPro"/>
</dbReference>
<dbReference type="EMBL" id="VFPQ01000001">
    <property type="protein sequence ID" value="TQM74816.1"/>
    <property type="molecule type" value="Genomic_DNA"/>
</dbReference>
<evidence type="ECO:0000256" key="7">
    <source>
        <dbReference type="ARBA" id="ARBA00022840"/>
    </source>
</evidence>
<keyword evidence="10" id="KW-0472">Membrane</keyword>
<feature type="transmembrane region" description="Helical" evidence="10">
    <location>
        <begin position="410"/>
        <end position="431"/>
    </location>
</feature>
<keyword evidence="7" id="KW-0067">ATP-binding</keyword>
<evidence type="ECO:0000259" key="11">
    <source>
        <dbReference type="Pfam" id="PF07730"/>
    </source>
</evidence>